<dbReference type="PANTHER" id="PTHR47561:SF1">
    <property type="entry name" value="POLYSACCHARIDE DEACETYLASE FAMILY PROTEIN (AFU_ORTHOLOGUE AFUA_6G05030)"/>
    <property type="match status" value="1"/>
</dbReference>
<name>A0A7C3YS10_UNCW3</name>
<dbReference type="PANTHER" id="PTHR47561">
    <property type="entry name" value="POLYSACCHARIDE DEACETYLASE FAMILY PROTEIN (AFU_ORTHOLOGUE AFUA_6G05030)"/>
    <property type="match status" value="1"/>
</dbReference>
<gene>
    <name evidence="2" type="ORF">ENX07_01275</name>
</gene>
<dbReference type="Pfam" id="PF01522">
    <property type="entry name" value="Polysacc_deac_1"/>
    <property type="match status" value="1"/>
</dbReference>
<dbReference type="InterPro" id="IPR011330">
    <property type="entry name" value="Glyco_hydro/deAcase_b/a-brl"/>
</dbReference>
<dbReference type="Gene3D" id="3.20.20.370">
    <property type="entry name" value="Glycoside hydrolase/deacetylase"/>
    <property type="match status" value="1"/>
</dbReference>
<evidence type="ECO:0000313" key="2">
    <source>
        <dbReference type="EMBL" id="HGE98694.1"/>
    </source>
</evidence>
<protein>
    <recommendedName>
        <fullName evidence="1">NodB homology domain-containing protein</fullName>
    </recommendedName>
</protein>
<sequence>MNQIFSDLLKTEGLINPIPIDDFIFDFDSVFPIKAKRGKISFLLPQKREIFAGVGIIDLAKRGFLFPEGIYENREEKKIILPFSLTEALLDTEIRPRYFYYHPKRFPYEFVSSVSKGEIRKLFFNALREIYFWQGIEYQHIWYYPKGFYSAFIFRLDTDFAKAKEIEKTYQILKETKINATWFINAKEHKDLIPFFAELKKEGEDIQLHCFVHNLFPDYQRNYENIKKGKEILEKGGIEVKGFASPFGFFNQSLYSVLTDLDFSFSSEFGLSYDDFPFYPRIKGKEFPVLQIPIHPICFGRLLEAKFEIKEILEYYQNYIDWRYNNFLPIFLYDHPHRVSQFPELFQKIINYAKSKEGIWLTTMAEFAQWWKERERGGEGAFLHTIKADRESFSEGRTLTRKTFYFPFNRAKIKAMRSEISQKINFKARVLFWQINKYLKGRTK</sequence>
<dbReference type="InterPro" id="IPR002509">
    <property type="entry name" value="NODB_dom"/>
</dbReference>
<proteinExistence type="predicted"/>
<dbReference type="SUPFAM" id="SSF88713">
    <property type="entry name" value="Glycoside hydrolase/deacetylase"/>
    <property type="match status" value="1"/>
</dbReference>
<evidence type="ECO:0000259" key="1">
    <source>
        <dbReference type="Pfam" id="PF01522"/>
    </source>
</evidence>
<dbReference type="GO" id="GO:0016810">
    <property type="term" value="F:hydrolase activity, acting on carbon-nitrogen (but not peptide) bonds"/>
    <property type="evidence" value="ECO:0007669"/>
    <property type="project" value="InterPro"/>
</dbReference>
<reference evidence="2" key="1">
    <citation type="journal article" date="2020" name="mSystems">
        <title>Genome- and Community-Level Interaction Insights into Carbon Utilization and Element Cycling Functions of Hydrothermarchaeota in Hydrothermal Sediment.</title>
        <authorList>
            <person name="Zhou Z."/>
            <person name="Liu Y."/>
            <person name="Xu W."/>
            <person name="Pan J."/>
            <person name="Luo Z.H."/>
            <person name="Li M."/>
        </authorList>
    </citation>
    <scope>NUCLEOTIDE SEQUENCE [LARGE SCALE GENOMIC DNA]</scope>
    <source>
        <strain evidence="2">SpSt-906</strain>
    </source>
</reference>
<dbReference type="GO" id="GO:0005975">
    <property type="term" value="P:carbohydrate metabolic process"/>
    <property type="evidence" value="ECO:0007669"/>
    <property type="project" value="InterPro"/>
</dbReference>
<accession>A0A7C3YS10</accession>
<feature type="domain" description="NodB homology" evidence="1">
    <location>
        <begin position="166"/>
        <end position="263"/>
    </location>
</feature>
<dbReference type="AlphaFoldDB" id="A0A7C3YS10"/>
<dbReference type="EMBL" id="DTMQ01000009">
    <property type="protein sequence ID" value="HGE98694.1"/>
    <property type="molecule type" value="Genomic_DNA"/>
</dbReference>
<comment type="caution">
    <text evidence="2">The sequence shown here is derived from an EMBL/GenBank/DDBJ whole genome shotgun (WGS) entry which is preliminary data.</text>
</comment>
<organism evidence="2">
    <name type="scientific">candidate division WOR-3 bacterium</name>
    <dbReference type="NCBI Taxonomy" id="2052148"/>
    <lineage>
        <taxon>Bacteria</taxon>
        <taxon>Bacteria division WOR-3</taxon>
    </lineage>
</organism>